<dbReference type="PATRIC" id="fig|28092.6.peg.1281"/>
<evidence type="ECO:0000313" key="5">
    <source>
        <dbReference type="Proteomes" id="UP000033618"/>
    </source>
</evidence>
<organism evidence="4 5">
    <name type="scientific">Robbsia andropogonis</name>
    <dbReference type="NCBI Taxonomy" id="28092"/>
    <lineage>
        <taxon>Bacteria</taxon>
        <taxon>Pseudomonadati</taxon>
        <taxon>Pseudomonadota</taxon>
        <taxon>Betaproteobacteria</taxon>
        <taxon>Burkholderiales</taxon>
        <taxon>Burkholderiaceae</taxon>
        <taxon>Robbsia</taxon>
    </lineage>
</organism>
<dbReference type="STRING" id="28092.WM40_05385"/>
<keyword evidence="1" id="KW-0378">Hydrolase</keyword>
<dbReference type="InterPro" id="IPR000383">
    <property type="entry name" value="Xaa-Pro-like_dom"/>
</dbReference>
<evidence type="ECO:0000259" key="3">
    <source>
        <dbReference type="Pfam" id="PF02129"/>
    </source>
</evidence>
<dbReference type="Gene3D" id="3.40.50.1820">
    <property type="entry name" value="alpha/beta hydrolase"/>
    <property type="match status" value="1"/>
</dbReference>
<feature type="region of interest" description="Disordered" evidence="2">
    <location>
        <begin position="1"/>
        <end position="42"/>
    </location>
</feature>
<dbReference type="AlphaFoldDB" id="A0A0F5K4N1"/>
<reference evidence="4 5" key="1">
    <citation type="submission" date="2015-03" db="EMBL/GenBank/DDBJ databases">
        <title>Draft Genome Sequence of Burkholderia andropogonis type strain ICMP2807, isolated from Sorghum bicolor.</title>
        <authorList>
            <person name="Lopes-Santos L."/>
            <person name="Castro D.B."/>
            <person name="Ottoboni L.M."/>
            <person name="Park D."/>
            <person name="Weirc B.S."/>
            <person name="Destefano S.A."/>
        </authorList>
    </citation>
    <scope>NUCLEOTIDE SEQUENCE [LARGE SCALE GENOMIC DNA]</scope>
    <source>
        <strain evidence="4 5">ICMP2807</strain>
    </source>
</reference>
<dbReference type="GO" id="GO:0052689">
    <property type="term" value="F:carboxylic ester hydrolase activity"/>
    <property type="evidence" value="ECO:0007669"/>
    <property type="project" value="UniProtKB-ARBA"/>
</dbReference>
<dbReference type="Pfam" id="PF02129">
    <property type="entry name" value="Peptidase_S15"/>
    <property type="match status" value="1"/>
</dbReference>
<dbReference type="EMBL" id="LAQU01000004">
    <property type="protein sequence ID" value="KKB64507.1"/>
    <property type="molecule type" value="Genomic_DNA"/>
</dbReference>
<accession>A0A0F5K4N1</accession>
<dbReference type="InterPro" id="IPR050261">
    <property type="entry name" value="FrsA_esterase"/>
</dbReference>
<proteinExistence type="predicted"/>
<protein>
    <recommendedName>
        <fullName evidence="3">Xaa-Pro dipeptidyl-peptidase-like domain-containing protein</fullName>
    </recommendedName>
</protein>
<dbReference type="InterPro" id="IPR029058">
    <property type="entry name" value="AB_hydrolase_fold"/>
</dbReference>
<feature type="domain" description="Xaa-Pro dipeptidyl-peptidase-like" evidence="3">
    <location>
        <begin position="60"/>
        <end position="180"/>
    </location>
</feature>
<comment type="caution">
    <text evidence="4">The sequence shown here is derived from an EMBL/GenBank/DDBJ whole genome shotgun (WGS) entry which is preliminary data.</text>
</comment>
<feature type="compositionally biased region" description="Polar residues" evidence="2">
    <location>
        <begin position="1"/>
        <end position="16"/>
    </location>
</feature>
<feature type="compositionally biased region" description="Low complexity" evidence="2">
    <location>
        <begin position="17"/>
        <end position="41"/>
    </location>
</feature>
<evidence type="ECO:0000256" key="1">
    <source>
        <dbReference type="ARBA" id="ARBA00022801"/>
    </source>
</evidence>
<dbReference type="PANTHER" id="PTHR22946:SF9">
    <property type="entry name" value="POLYKETIDE TRANSFERASE AF380"/>
    <property type="match status" value="1"/>
</dbReference>
<name>A0A0F5K4N1_9BURK</name>
<keyword evidence="5" id="KW-1185">Reference proteome</keyword>
<dbReference type="Proteomes" id="UP000033618">
    <property type="component" value="Unassembled WGS sequence"/>
</dbReference>
<dbReference type="SUPFAM" id="SSF53474">
    <property type="entry name" value="alpha/beta-Hydrolases"/>
    <property type="match status" value="1"/>
</dbReference>
<evidence type="ECO:0000256" key="2">
    <source>
        <dbReference type="SAM" id="MobiDB-lite"/>
    </source>
</evidence>
<dbReference type="PANTHER" id="PTHR22946">
    <property type="entry name" value="DIENELACTONE HYDROLASE DOMAIN-CONTAINING PROTEIN-RELATED"/>
    <property type="match status" value="1"/>
</dbReference>
<gene>
    <name evidence="4" type="ORF">WM40_05385</name>
</gene>
<sequence length="396" mass="42912">MPHTPVPSQSASTVDTASAPAAVQSVPSPVTESDTPLTLLPLLPPGMNETVVRVPVGTTGKTLETTVFKPEGSGPFPVVVFNHGKEPIDPREQLRARPLAFAREFVRRGYLVVVPNREGFAGSDGTYTETPCDITGIGEQQAVDVAATVDWLHTQPDADTSRVLVAGASQGGLATIAYGMHPATGVRGLINFSGGLRQALCDSWQQSLVAAFTHFGTRAPLPSLWLYGDNDQNWPIDLARRLRDGYRDSGGQVAFVDFGAYKDNAHRLVGDRDGVAIWWPAVDRFLVSIGMPDTVCERTPAVHRPAPSHFAALDDVDAVPYLDEEGRNGYRTFLTRYPSRAFAISSVGAWSWAEGGDDPIAVALDNCQRNSETRCQLYAIDDAVVWHSPNERSEHH</sequence>
<evidence type="ECO:0000313" key="4">
    <source>
        <dbReference type="EMBL" id="KKB64507.1"/>
    </source>
</evidence>